<keyword evidence="11" id="KW-1185">Reference proteome</keyword>
<dbReference type="InterPro" id="IPR009057">
    <property type="entry name" value="Homeodomain-like_sf"/>
</dbReference>
<evidence type="ECO:0000259" key="9">
    <source>
        <dbReference type="PROSITE" id="PS50071"/>
    </source>
</evidence>
<feature type="region of interest" description="Disordered" evidence="8">
    <location>
        <begin position="236"/>
        <end position="296"/>
    </location>
</feature>
<evidence type="ECO:0000313" key="11">
    <source>
        <dbReference type="Proteomes" id="UP000663879"/>
    </source>
</evidence>
<comment type="similarity">
    <text evidence="2">Belongs to the Caudal homeobox family.</text>
</comment>
<dbReference type="GO" id="GO:0000977">
    <property type="term" value="F:RNA polymerase II transcription regulatory region sequence-specific DNA binding"/>
    <property type="evidence" value="ECO:0007669"/>
    <property type="project" value="TreeGrafter"/>
</dbReference>
<keyword evidence="5 6" id="KW-0539">Nucleus</keyword>
<dbReference type="PANTHER" id="PTHR24332">
    <property type="entry name" value="HOMEOBOX PROTEIN CDX"/>
    <property type="match status" value="1"/>
</dbReference>
<protein>
    <recommendedName>
        <fullName evidence="9">Homeobox domain-containing protein</fullName>
    </recommendedName>
</protein>
<proteinExistence type="inferred from homology"/>
<dbReference type="OrthoDB" id="6159439at2759"/>
<evidence type="ECO:0000256" key="7">
    <source>
        <dbReference type="RuleBase" id="RU000682"/>
    </source>
</evidence>
<organism evidence="10 11">
    <name type="scientific">Brachionus calyciflorus</name>
    <dbReference type="NCBI Taxonomy" id="104777"/>
    <lineage>
        <taxon>Eukaryota</taxon>
        <taxon>Metazoa</taxon>
        <taxon>Spiralia</taxon>
        <taxon>Gnathifera</taxon>
        <taxon>Rotifera</taxon>
        <taxon>Eurotatoria</taxon>
        <taxon>Monogononta</taxon>
        <taxon>Pseudotrocha</taxon>
        <taxon>Ploima</taxon>
        <taxon>Brachionidae</taxon>
        <taxon>Brachionus</taxon>
    </lineage>
</organism>
<feature type="domain" description="Homeobox" evidence="9">
    <location>
        <begin position="294"/>
        <end position="354"/>
    </location>
</feature>
<dbReference type="GO" id="GO:0000981">
    <property type="term" value="F:DNA-binding transcription factor activity, RNA polymerase II-specific"/>
    <property type="evidence" value="ECO:0007669"/>
    <property type="project" value="InterPro"/>
</dbReference>
<feature type="DNA-binding region" description="Homeobox" evidence="6">
    <location>
        <begin position="296"/>
        <end position="355"/>
    </location>
</feature>
<dbReference type="Proteomes" id="UP000663879">
    <property type="component" value="Unassembled WGS sequence"/>
</dbReference>
<comment type="caution">
    <text evidence="10">The sequence shown here is derived from an EMBL/GenBank/DDBJ whole genome shotgun (WGS) entry which is preliminary data.</text>
</comment>
<dbReference type="GO" id="GO:0005634">
    <property type="term" value="C:nucleus"/>
    <property type="evidence" value="ECO:0007669"/>
    <property type="project" value="UniProtKB-SubCell"/>
</dbReference>
<dbReference type="InterPro" id="IPR047152">
    <property type="entry name" value="Caudal_homeobox"/>
</dbReference>
<accession>A0A813LXR7</accession>
<dbReference type="CDD" id="cd00086">
    <property type="entry name" value="homeodomain"/>
    <property type="match status" value="1"/>
</dbReference>
<feature type="compositionally biased region" description="Basic and acidic residues" evidence="8">
    <location>
        <begin position="265"/>
        <end position="281"/>
    </location>
</feature>
<evidence type="ECO:0000256" key="8">
    <source>
        <dbReference type="SAM" id="MobiDB-lite"/>
    </source>
</evidence>
<dbReference type="GO" id="GO:0009948">
    <property type="term" value="P:anterior/posterior axis specification"/>
    <property type="evidence" value="ECO:0007669"/>
    <property type="project" value="TreeGrafter"/>
</dbReference>
<evidence type="ECO:0000256" key="3">
    <source>
        <dbReference type="ARBA" id="ARBA00023125"/>
    </source>
</evidence>
<dbReference type="PROSITE" id="PS50071">
    <property type="entry name" value="HOMEOBOX_2"/>
    <property type="match status" value="1"/>
</dbReference>
<evidence type="ECO:0000256" key="1">
    <source>
        <dbReference type="ARBA" id="ARBA00004123"/>
    </source>
</evidence>
<dbReference type="Gene3D" id="1.10.10.60">
    <property type="entry name" value="Homeodomain-like"/>
    <property type="match status" value="1"/>
</dbReference>
<dbReference type="PANTHER" id="PTHR24332:SF9">
    <property type="entry name" value="HOMEOTIC PROTEIN CAUDAL"/>
    <property type="match status" value="1"/>
</dbReference>
<dbReference type="InterPro" id="IPR020479">
    <property type="entry name" value="HD_metazoa"/>
</dbReference>
<dbReference type="InterPro" id="IPR001356">
    <property type="entry name" value="HD"/>
</dbReference>
<dbReference type="Pfam" id="PF00046">
    <property type="entry name" value="Homeodomain"/>
    <property type="match status" value="1"/>
</dbReference>
<dbReference type="SMART" id="SM00389">
    <property type="entry name" value="HOX"/>
    <property type="match status" value="1"/>
</dbReference>
<keyword evidence="3 6" id="KW-0238">DNA-binding</keyword>
<dbReference type="InterPro" id="IPR017970">
    <property type="entry name" value="Homeobox_CS"/>
</dbReference>
<dbReference type="AlphaFoldDB" id="A0A813LXR7"/>
<keyword evidence="4 6" id="KW-0371">Homeobox</keyword>
<evidence type="ECO:0000256" key="4">
    <source>
        <dbReference type="ARBA" id="ARBA00023155"/>
    </source>
</evidence>
<dbReference type="EMBL" id="CAJNOC010000006">
    <property type="protein sequence ID" value="CAF0704306.1"/>
    <property type="molecule type" value="Genomic_DNA"/>
</dbReference>
<sequence>MVSDPNLMTPNSNTNYLPFSHHHSNLESYNNSYTQNLLQIKPLQNSLTFNPYSNISFTDTHSVLQQQGNTFQNENSTTTELNFTRPFESLKNSNEDSEFLRLYSNGQIYANQNKFLTSTPLTVATTPVTNSYSYTNPKSGNLFNPIYQNNFYEPKDYHSNYGTNGPNFQQFAEFQDYNNFEQLNSKENTNGQKFQLANATSFESKANSNFPVFQKNLNEQTNFYSKFINLNDKEFSRNENNDLSGNKEFYSSDKESSNDSSDDLLNDKTDSILSHENDAKIHPKGQSSNQKKTRTKDKYRVVYNELQRTELEKEFNFSKYITSRRKSELASVLDLSQRQIKIWFQNRRAKDRKVLKKRKNEQSQSNSSENSFRMAIHNVESIHNINTMANYNLKPDQYVWNSAHETVQNKTSSEINSSSLSVKNIVQVNPEFSIYQNQNNLNYGI</sequence>
<dbReference type="GO" id="GO:0009887">
    <property type="term" value="P:animal organ morphogenesis"/>
    <property type="evidence" value="ECO:0007669"/>
    <property type="project" value="TreeGrafter"/>
</dbReference>
<evidence type="ECO:0000256" key="6">
    <source>
        <dbReference type="PROSITE-ProRule" id="PRU00108"/>
    </source>
</evidence>
<gene>
    <name evidence="10" type="ORF">OXX778_LOCUS129</name>
</gene>
<evidence type="ECO:0000256" key="5">
    <source>
        <dbReference type="ARBA" id="ARBA00023242"/>
    </source>
</evidence>
<name>A0A813LXR7_9BILA</name>
<evidence type="ECO:0000256" key="2">
    <source>
        <dbReference type="ARBA" id="ARBA00010341"/>
    </source>
</evidence>
<dbReference type="PRINTS" id="PR00024">
    <property type="entry name" value="HOMEOBOX"/>
</dbReference>
<dbReference type="SUPFAM" id="SSF46689">
    <property type="entry name" value="Homeodomain-like"/>
    <property type="match status" value="1"/>
</dbReference>
<reference evidence="10" key="1">
    <citation type="submission" date="2021-02" db="EMBL/GenBank/DDBJ databases">
        <authorList>
            <person name="Nowell W R."/>
        </authorList>
    </citation>
    <scope>NUCLEOTIDE SEQUENCE</scope>
    <source>
        <strain evidence="10">Ploen Becks lab</strain>
    </source>
</reference>
<comment type="subcellular location">
    <subcellularLocation>
        <location evidence="1 6 7">Nucleus</location>
    </subcellularLocation>
</comment>
<dbReference type="PROSITE" id="PS00027">
    <property type="entry name" value="HOMEOBOX_1"/>
    <property type="match status" value="1"/>
</dbReference>
<dbReference type="GO" id="GO:0030154">
    <property type="term" value="P:cell differentiation"/>
    <property type="evidence" value="ECO:0007669"/>
    <property type="project" value="TreeGrafter"/>
</dbReference>
<evidence type="ECO:0000313" key="10">
    <source>
        <dbReference type="EMBL" id="CAF0704306.1"/>
    </source>
</evidence>